<dbReference type="Pfam" id="PF06966">
    <property type="entry name" value="DUF1295"/>
    <property type="match status" value="1"/>
</dbReference>
<reference evidence="8" key="1">
    <citation type="submission" date="2017-02" db="EMBL/GenBank/DDBJ databases">
        <authorList>
            <person name="Varghese N."/>
            <person name="Submissions S."/>
        </authorList>
    </citation>
    <scope>NUCLEOTIDE SEQUENCE [LARGE SCALE GENOMIC DNA]</scope>
    <source>
        <strain evidence="8">DSM 16521</strain>
    </source>
</reference>
<evidence type="ECO:0000313" key="7">
    <source>
        <dbReference type="EMBL" id="SKA20372.1"/>
    </source>
</evidence>
<dbReference type="InterPro" id="IPR033580">
    <property type="entry name" value="Nurim-like"/>
</dbReference>
<sequence length="201" mass="23609">MVYVNIILLWTAFGFLHSFLISRWMMKIMQARLGRYYAFYRLGYNIFSLLTFIPPYLYTKSVSTPLAYSFSGWRWLQFGLLVLALGLMLGAFLTYDLKEFLGIKQAQTFKRPGTVAAPRHTRIVKQGLLAWVRHPVYLGTIIFLWSMDSTWAEVVAKGVMTLYILVGIRLEEQKLVAEFGEEYRRYQQEVPMLLPWRRNKV</sequence>
<feature type="transmembrane region" description="Helical" evidence="6">
    <location>
        <begin position="78"/>
        <end position="95"/>
    </location>
</feature>
<dbReference type="AlphaFoldDB" id="A0A1T4RWN1"/>
<keyword evidence="5 6" id="KW-0472">Membrane</keyword>
<gene>
    <name evidence="7" type="ORF">SAMN02745885_02312</name>
</gene>
<dbReference type="Proteomes" id="UP000189933">
    <property type="component" value="Unassembled WGS sequence"/>
</dbReference>
<dbReference type="GO" id="GO:0016020">
    <property type="term" value="C:membrane"/>
    <property type="evidence" value="ECO:0007669"/>
    <property type="project" value="UniProtKB-SubCell"/>
</dbReference>
<dbReference type="InterPro" id="IPR010721">
    <property type="entry name" value="UstE-like"/>
</dbReference>
<comment type="subcellular location">
    <subcellularLocation>
        <location evidence="1">Membrane</location>
        <topology evidence="1">Multi-pass membrane protein</topology>
    </subcellularLocation>
</comment>
<protein>
    <submittedName>
        <fullName evidence="7">Protein-S-isoprenylcysteine O-methyltransferase Ste14</fullName>
    </submittedName>
</protein>
<dbReference type="RefSeq" id="WP_078666312.1">
    <property type="nucleotide sequence ID" value="NZ_FUXM01000037.1"/>
</dbReference>
<keyword evidence="8" id="KW-1185">Reference proteome</keyword>
<keyword evidence="4 6" id="KW-1133">Transmembrane helix</keyword>
<dbReference type="GO" id="GO:0032259">
    <property type="term" value="P:methylation"/>
    <property type="evidence" value="ECO:0007669"/>
    <property type="project" value="UniProtKB-KW"/>
</dbReference>
<evidence type="ECO:0000313" key="8">
    <source>
        <dbReference type="Proteomes" id="UP000189933"/>
    </source>
</evidence>
<dbReference type="PANTHER" id="PTHR31040:SF1">
    <property type="entry name" value="NURIM"/>
    <property type="match status" value="1"/>
</dbReference>
<dbReference type="OrthoDB" id="9809773at2"/>
<dbReference type="EMBL" id="FUXM01000037">
    <property type="protein sequence ID" value="SKA20372.1"/>
    <property type="molecule type" value="Genomic_DNA"/>
</dbReference>
<keyword evidence="7" id="KW-0489">Methyltransferase</keyword>
<dbReference type="Gene3D" id="1.20.120.1630">
    <property type="match status" value="1"/>
</dbReference>
<accession>A0A1T4RWN1</accession>
<proteinExistence type="inferred from homology"/>
<organism evidence="7 8">
    <name type="scientific">Carboxydocella sporoproducens DSM 16521</name>
    <dbReference type="NCBI Taxonomy" id="1121270"/>
    <lineage>
        <taxon>Bacteria</taxon>
        <taxon>Bacillati</taxon>
        <taxon>Bacillota</taxon>
        <taxon>Clostridia</taxon>
        <taxon>Eubacteriales</taxon>
        <taxon>Clostridiales Family XVI. Incertae Sedis</taxon>
        <taxon>Carboxydocella</taxon>
    </lineage>
</organism>
<comment type="similarity">
    <text evidence="2">Belongs to the nurim family.</text>
</comment>
<evidence type="ECO:0000256" key="3">
    <source>
        <dbReference type="ARBA" id="ARBA00022692"/>
    </source>
</evidence>
<keyword evidence="3 6" id="KW-0812">Transmembrane</keyword>
<feature type="transmembrane region" description="Helical" evidence="6">
    <location>
        <begin position="38"/>
        <end position="58"/>
    </location>
</feature>
<evidence type="ECO:0000256" key="1">
    <source>
        <dbReference type="ARBA" id="ARBA00004141"/>
    </source>
</evidence>
<evidence type="ECO:0000256" key="2">
    <source>
        <dbReference type="ARBA" id="ARBA00010631"/>
    </source>
</evidence>
<dbReference type="GO" id="GO:0008168">
    <property type="term" value="F:methyltransferase activity"/>
    <property type="evidence" value="ECO:0007669"/>
    <property type="project" value="UniProtKB-KW"/>
</dbReference>
<name>A0A1T4RWN1_9FIRM</name>
<dbReference type="PANTHER" id="PTHR31040">
    <property type="entry name" value="NURIM"/>
    <property type="match status" value="1"/>
</dbReference>
<evidence type="ECO:0000256" key="6">
    <source>
        <dbReference type="SAM" id="Phobius"/>
    </source>
</evidence>
<feature type="transmembrane region" description="Helical" evidence="6">
    <location>
        <begin position="6"/>
        <end position="26"/>
    </location>
</feature>
<evidence type="ECO:0000256" key="5">
    <source>
        <dbReference type="ARBA" id="ARBA00023136"/>
    </source>
</evidence>
<keyword evidence="7" id="KW-0808">Transferase</keyword>
<evidence type="ECO:0000256" key="4">
    <source>
        <dbReference type="ARBA" id="ARBA00022989"/>
    </source>
</evidence>